<evidence type="ECO:0000313" key="3">
    <source>
        <dbReference type="Proteomes" id="UP001499994"/>
    </source>
</evidence>
<comment type="caution">
    <text evidence="2">The sequence shown here is derived from an EMBL/GenBank/DDBJ whole genome shotgun (WGS) entry which is preliminary data.</text>
</comment>
<dbReference type="PANTHER" id="PTHR12110">
    <property type="entry name" value="HYDROXYPYRUVATE ISOMERASE"/>
    <property type="match status" value="1"/>
</dbReference>
<evidence type="ECO:0000259" key="1">
    <source>
        <dbReference type="Pfam" id="PF01261"/>
    </source>
</evidence>
<accession>A0ABP7LFF7</accession>
<dbReference type="PANTHER" id="PTHR12110:SF41">
    <property type="entry name" value="INOSOSE DEHYDRATASE"/>
    <property type="match status" value="1"/>
</dbReference>
<protein>
    <submittedName>
        <fullName evidence="2">Myo-inosose-2 dehydratase</fullName>
    </submittedName>
</protein>
<dbReference type="NCBIfam" id="TIGR04379">
    <property type="entry name" value="myo_inos_iolE"/>
    <property type="match status" value="1"/>
</dbReference>
<reference evidence="3" key="1">
    <citation type="journal article" date="2019" name="Int. J. Syst. Evol. Microbiol.">
        <title>The Global Catalogue of Microorganisms (GCM) 10K type strain sequencing project: providing services to taxonomists for standard genome sequencing and annotation.</title>
        <authorList>
            <consortium name="The Broad Institute Genomics Platform"/>
            <consortium name="The Broad Institute Genome Sequencing Center for Infectious Disease"/>
            <person name="Wu L."/>
            <person name="Ma J."/>
        </authorList>
    </citation>
    <scope>NUCLEOTIDE SEQUENCE [LARGE SCALE GENOMIC DNA]</scope>
    <source>
        <strain evidence="3">JCM 17201</strain>
    </source>
</reference>
<dbReference type="InterPro" id="IPR013022">
    <property type="entry name" value="Xyl_isomerase-like_TIM-brl"/>
</dbReference>
<dbReference type="SUPFAM" id="SSF51658">
    <property type="entry name" value="Xylose isomerase-like"/>
    <property type="match status" value="1"/>
</dbReference>
<organism evidence="2 3">
    <name type="scientific">Gibbsiella dentisursi</name>
    <dbReference type="NCBI Taxonomy" id="796890"/>
    <lineage>
        <taxon>Bacteria</taxon>
        <taxon>Pseudomonadati</taxon>
        <taxon>Pseudomonadota</taxon>
        <taxon>Gammaproteobacteria</taxon>
        <taxon>Enterobacterales</taxon>
        <taxon>Yersiniaceae</taxon>
        <taxon>Gibbsiella</taxon>
    </lineage>
</organism>
<dbReference type="Gene3D" id="3.20.20.150">
    <property type="entry name" value="Divalent-metal-dependent TIM barrel enzymes"/>
    <property type="match status" value="1"/>
</dbReference>
<gene>
    <name evidence="2" type="primary">iolE</name>
    <name evidence="2" type="ORF">GCM10022405_26770</name>
</gene>
<dbReference type="InterPro" id="IPR030823">
    <property type="entry name" value="IolE/MocC"/>
</dbReference>
<evidence type="ECO:0000313" key="2">
    <source>
        <dbReference type="EMBL" id="GAA3900044.1"/>
    </source>
</evidence>
<dbReference type="InterPro" id="IPR036237">
    <property type="entry name" value="Xyl_isomerase-like_sf"/>
</dbReference>
<dbReference type="InterPro" id="IPR050312">
    <property type="entry name" value="IolE/XylAMocC-like"/>
</dbReference>
<feature type="domain" description="Xylose isomerase-like TIM barrel" evidence="1">
    <location>
        <begin position="33"/>
        <end position="279"/>
    </location>
</feature>
<dbReference type="Proteomes" id="UP001499994">
    <property type="component" value="Unassembled WGS sequence"/>
</dbReference>
<dbReference type="Pfam" id="PF01261">
    <property type="entry name" value="AP_endonuc_2"/>
    <property type="match status" value="1"/>
</dbReference>
<dbReference type="RefSeq" id="WP_346081612.1">
    <property type="nucleotide sequence ID" value="NZ_BAABDG010000003.1"/>
</dbReference>
<dbReference type="EMBL" id="BAABDG010000003">
    <property type="protein sequence ID" value="GAA3900044.1"/>
    <property type="molecule type" value="Genomic_DNA"/>
</dbReference>
<keyword evidence="3" id="KW-1185">Reference proteome</keyword>
<sequence length="304" mass="33177">MVLKAKLGIAPIAWSNDDLPQLGGDTPLITCLAESRQAGFQGVETGGKFPKTTAELSAVLREYQLELVSGWYSGTLLDNTVEEEIKKALPQLQLFRDCGAACLVYGETAGTIQNRQDVPLAKRRRLNDEQMQAYAEKLSRFAAFCRDFGVPLAFHHHMGTAIEDEHDIDRLMAATSAEVGLLFDAGHLVFAGVDPLAILAKHGARINHVHTKDVRAAVLQALNWQRDSFLDAVLKGVYTVPGDGMIDFSAIINKLAQIGYDGWFVVEAEQDPAKAPPLEYAQIGYKTLCSALDKAGYTLIKGAF</sequence>
<name>A0ABP7LFF7_9GAMM</name>
<proteinExistence type="predicted"/>